<comment type="subcellular location">
    <subcellularLocation>
        <location evidence="1">Membrane</location>
        <topology evidence="1">Multi-pass membrane protein</topology>
    </subcellularLocation>
</comment>
<dbReference type="Pfam" id="PF00005">
    <property type="entry name" value="ABC_tran"/>
    <property type="match status" value="1"/>
</dbReference>
<dbReference type="PANTHER" id="PTHR24223">
    <property type="entry name" value="ATP-BINDING CASSETTE SUB-FAMILY C"/>
    <property type="match status" value="1"/>
</dbReference>
<sequence>MEDRTCILITHHLSLCLPYADFVIMLDNGRIAAQGTPQQVCDSYSIGGQLPENNEAYLASKDDKPAKANGRLVKDEVRKQGSINYNLYSEYLDACGGWKLLVVLIIANQSLGLYKDYYLAGKLDGKTSYSSVSGAEKGWLAAYLLFALLAATFDIVGKLVSNIGSLKASEFMHQQLISRLIYATPRFFDTTPIGRITSVLSRDIGVVDKEVMETMFSSFQSLVVLLITLAVISINTTVLFAAVGICVFFIYVWLTLQFTRAQRECKRLESVSYAPVMSLFSEIMSGSSLLRAYNMESVYMEEMQQRFSTYLCAEIAMRSPRQWLGIRMGLASSLVTFAAAVFILHQASTINSGLAGFIMLYSVSFTKVSVVLARKYNDMELVMASVERVHQYTQIDQESSAICALDSELPPAWPVSGNVDVLELEAGYNSNEPVLHKLTFSISHGEKIGVVGRTGAGKSSLTMALLRLIEAGSGRIVLDGINIASVGLETLRRGITTIAQNPTLFNGTVRFNLDPLSKHSDIQLILALQSANLLKTEGAENSSTAAFNSLDDMITNSGQSLSLGQRQLVSLARALVQKSPLVILDEATSAVDFENDAHIQQALRGSELGNSTLICVAHRLSTIIDYDKVLVLHEGKVVEFDTPARLLQKEGGYFWQLCKNSNEFEKLQMLAFSG</sequence>
<dbReference type="PROSITE" id="PS00211">
    <property type="entry name" value="ABC_TRANSPORTER_1"/>
    <property type="match status" value="1"/>
</dbReference>
<dbReference type="InterPro" id="IPR050173">
    <property type="entry name" value="ABC_transporter_C-like"/>
</dbReference>
<dbReference type="GO" id="GO:0005524">
    <property type="term" value="F:ATP binding"/>
    <property type="evidence" value="ECO:0007669"/>
    <property type="project" value="UniProtKB-KW"/>
</dbReference>
<dbReference type="InterPro" id="IPR003593">
    <property type="entry name" value="AAA+_ATPase"/>
</dbReference>
<keyword evidence="6 12" id="KW-0067">ATP-binding</keyword>
<dbReference type="InterPro" id="IPR017871">
    <property type="entry name" value="ABC_transporter-like_CS"/>
</dbReference>
<evidence type="ECO:0000256" key="7">
    <source>
        <dbReference type="ARBA" id="ARBA00022989"/>
    </source>
</evidence>
<evidence type="ECO:0000256" key="6">
    <source>
        <dbReference type="ARBA" id="ARBA00022840"/>
    </source>
</evidence>
<dbReference type="SMART" id="SM00382">
    <property type="entry name" value="AAA"/>
    <property type="match status" value="1"/>
</dbReference>
<gene>
    <name evidence="12" type="primary">YBT1_1</name>
    <name evidence="12" type="ORF">IWW36_001998</name>
</gene>
<keyword evidence="5" id="KW-0547">Nucleotide-binding</keyword>
<comment type="caution">
    <text evidence="12">The sequence shown here is derived from an EMBL/GenBank/DDBJ whole genome shotgun (WGS) entry which is preliminary data.</text>
</comment>
<keyword evidence="7 9" id="KW-1133">Transmembrane helix</keyword>
<dbReference type="Gene3D" id="3.40.50.300">
    <property type="entry name" value="P-loop containing nucleotide triphosphate hydrolases"/>
    <property type="match status" value="2"/>
</dbReference>
<evidence type="ECO:0000256" key="3">
    <source>
        <dbReference type="ARBA" id="ARBA00022692"/>
    </source>
</evidence>
<evidence type="ECO:0000313" key="12">
    <source>
        <dbReference type="EMBL" id="KAJ2850312.1"/>
    </source>
</evidence>
<evidence type="ECO:0000259" key="10">
    <source>
        <dbReference type="PROSITE" id="PS50893"/>
    </source>
</evidence>
<dbReference type="FunFam" id="3.40.50.300:FF:000838">
    <property type="entry name" value="ABC multidrug transporter (Eurofung)"/>
    <property type="match status" value="1"/>
</dbReference>
<dbReference type="PANTHER" id="PTHR24223:SF356">
    <property type="entry name" value="ATP-BINDING CASSETTE TRANSPORTER ABC4"/>
    <property type="match status" value="1"/>
</dbReference>
<keyword evidence="4" id="KW-0677">Repeat</keyword>
<evidence type="ECO:0000256" key="2">
    <source>
        <dbReference type="ARBA" id="ARBA00022448"/>
    </source>
</evidence>
<proteinExistence type="predicted"/>
<dbReference type="PROSITE" id="PS50929">
    <property type="entry name" value="ABC_TM1F"/>
    <property type="match status" value="1"/>
</dbReference>
<dbReference type="InterPro" id="IPR011527">
    <property type="entry name" value="ABC1_TM_dom"/>
</dbReference>
<dbReference type="OrthoDB" id="6500128at2759"/>
<dbReference type="FunFam" id="1.20.1560.10:FF:000013">
    <property type="entry name" value="ABC transporter C family member 2"/>
    <property type="match status" value="1"/>
</dbReference>
<dbReference type="GO" id="GO:0016020">
    <property type="term" value="C:membrane"/>
    <property type="evidence" value="ECO:0007669"/>
    <property type="project" value="UniProtKB-SubCell"/>
</dbReference>
<dbReference type="GO" id="GO:0140359">
    <property type="term" value="F:ABC-type transporter activity"/>
    <property type="evidence" value="ECO:0007669"/>
    <property type="project" value="InterPro"/>
</dbReference>
<dbReference type="InterPro" id="IPR027417">
    <property type="entry name" value="P-loop_NTPase"/>
</dbReference>
<feature type="transmembrane region" description="Helical" evidence="9">
    <location>
        <begin position="350"/>
        <end position="373"/>
    </location>
</feature>
<dbReference type="CDD" id="cd18604">
    <property type="entry name" value="ABC_6TM_VMR1_D2_like"/>
    <property type="match status" value="1"/>
</dbReference>
<organism evidence="12 13">
    <name type="scientific">Coemansia brasiliensis</name>
    <dbReference type="NCBI Taxonomy" id="2650707"/>
    <lineage>
        <taxon>Eukaryota</taxon>
        <taxon>Fungi</taxon>
        <taxon>Fungi incertae sedis</taxon>
        <taxon>Zoopagomycota</taxon>
        <taxon>Kickxellomycotina</taxon>
        <taxon>Kickxellomycetes</taxon>
        <taxon>Kickxellales</taxon>
        <taxon>Kickxellaceae</taxon>
        <taxon>Coemansia</taxon>
    </lineage>
</organism>
<keyword evidence="13" id="KW-1185">Reference proteome</keyword>
<dbReference type="AlphaFoldDB" id="A0A9W8IAL2"/>
<reference evidence="12" key="1">
    <citation type="submission" date="2022-07" db="EMBL/GenBank/DDBJ databases">
        <title>Phylogenomic reconstructions and comparative analyses of Kickxellomycotina fungi.</title>
        <authorList>
            <person name="Reynolds N.K."/>
            <person name="Stajich J.E."/>
            <person name="Barry K."/>
            <person name="Grigoriev I.V."/>
            <person name="Crous P."/>
            <person name="Smith M.E."/>
        </authorList>
    </citation>
    <scope>NUCLEOTIDE SEQUENCE</scope>
    <source>
        <strain evidence="12">NRRL 1566</strain>
    </source>
</reference>
<keyword evidence="2" id="KW-0813">Transport</keyword>
<accession>A0A9W8IAL2</accession>
<dbReference type="CDD" id="cd03244">
    <property type="entry name" value="ABCC_MRP_domain2"/>
    <property type="match status" value="1"/>
</dbReference>
<protein>
    <submittedName>
        <fullName evidence="12">Transporter of the ATP-binding cassette (ABC)</fullName>
    </submittedName>
</protein>
<dbReference type="SUPFAM" id="SSF52540">
    <property type="entry name" value="P-loop containing nucleoside triphosphate hydrolases"/>
    <property type="match status" value="2"/>
</dbReference>
<evidence type="ECO:0000256" key="9">
    <source>
        <dbReference type="SAM" id="Phobius"/>
    </source>
</evidence>
<dbReference type="InterPro" id="IPR003439">
    <property type="entry name" value="ABC_transporter-like_ATP-bd"/>
</dbReference>
<dbReference type="Proteomes" id="UP001139887">
    <property type="component" value="Unassembled WGS sequence"/>
</dbReference>
<evidence type="ECO:0000313" key="13">
    <source>
        <dbReference type="Proteomes" id="UP001139887"/>
    </source>
</evidence>
<feature type="transmembrane region" description="Helical" evidence="9">
    <location>
        <begin position="138"/>
        <end position="157"/>
    </location>
</feature>
<evidence type="ECO:0000259" key="11">
    <source>
        <dbReference type="PROSITE" id="PS50929"/>
    </source>
</evidence>
<dbReference type="EMBL" id="JANBUW010000036">
    <property type="protein sequence ID" value="KAJ2850312.1"/>
    <property type="molecule type" value="Genomic_DNA"/>
</dbReference>
<evidence type="ECO:0000256" key="8">
    <source>
        <dbReference type="ARBA" id="ARBA00023136"/>
    </source>
</evidence>
<dbReference type="PROSITE" id="PS50893">
    <property type="entry name" value="ABC_TRANSPORTER_2"/>
    <property type="match status" value="1"/>
</dbReference>
<name>A0A9W8IAL2_9FUNG</name>
<keyword evidence="8 9" id="KW-0472">Membrane</keyword>
<dbReference type="SUPFAM" id="SSF90123">
    <property type="entry name" value="ABC transporter transmembrane region"/>
    <property type="match status" value="1"/>
</dbReference>
<dbReference type="Pfam" id="PF00664">
    <property type="entry name" value="ABC_membrane"/>
    <property type="match status" value="1"/>
</dbReference>
<dbReference type="Gene3D" id="1.20.1560.10">
    <property type="entry name" value="ABC transporter type 1, transmembrane domain"/>
    <property type="match status" value="1"/>
</dbReference>
<keyword evidence="3 9" id="KW-0812">Transmembrane</keyword>
<feature type="domain" description="ABC transporter" evidence="10">
    <location>
        <begin position="419"/>
        <end position="659"/>
    </location>
</feature>
<feature type="domain" description="ABC transmembrane type-1" evidence="11">
    <location>
        <begin position="116"/>
        <end position="381"/>
    </location>
</feature>
<dbReference type="GO" id="GO:0016887">
    <property type="term" value="F:ATP hydrolysis activity"/>
    <property type="evidence" value="ECO:0007669"/>
    <property type="project" value="InterPro"/>
</dbReference>
<feature type="transmembrane region" description="Helical" evidence="9">
    <location>
        <begin position="324"/>
        <end position="344"/>
    </location>
</feature>
<feature type="transmembrane region" description="Helical" evidence="9">
    <location>
        <begin position="222"/>
        <end position="253"/>
    </location>
</feature>
<evidence type="ECO:0000256" key="1">
    <source>
        <dbReference type="ARBA" id="ARBA00004141"/>
    </source>
</evidence>
<evidence type="ECO:0000256" key="4">
    <source>
        <dbReference type="ARBA" id="ARBA00022737"/>
    </source>
</evidence>
<dbReference type="InterPro" id="IPR036640">
    <property type="entry name" value="ABC1_TM_sf"/>
</dbReference>
<evidence type="ECO:0000256" key="5">
    <source>
        <dbReference type="ARBA" id="ARBA00022741"/>
    </source>
</evidence>